<name>A0A6J5RJY2_9CAUD</name>
<evidence type="ECO:0000313" key="1">
    <source>
        <dbReference type="EMBL" id="CAB4194507.1"/>
    </source>
</evidence>
<reference evidence="1" key="1">
    <citation type="submission" date="2020-05" db="EMBL/GenBank/DDBJ databases">
        <authorList>
            <person name="Chiriac C."/>
            <person name="Salcher M."/>
            <person name="Ghai R."/>
            <person name="Kavagutti S V."/>
        </authorList>
    </citation>
    <scope>NUCLEOTIDE SEQUENCE</scope>
</reference>
<gene>
    <name evidence="1" type="ORF">UFOVP1254_94</name>
</gene>
<organism evidence="1">
    <name type="scientific">uncultured Caudovirales phage</name>
    <dbReference type="NCBI Taxonomy" id="2100421"/>
    <lineage>
        <taxon>Viruses</taxon>
        <taxon>Duplodnaviria</taxon>
        <taxon>Heunggongvirae</taxon>
        <taxon>Uroviricota</taxon>
        <taxon>Caudoviricetes</taxon>
        <taxon>Peduoviridae</taxon>
        <taxon>Maltschvirus</taxon>
        <taxon>Maltschvirus maltsch</taxon>
    </lineage>
</organism>
<accession>A0A6J5RJY2</accession>
<protein>
    <submittedName>
        <fullName evidence="1">Tip attachment protein J</fullName>
    </submittedName>
</protein>
<sequence length="918" mass="100213">MAEYVAAEVLSYLYVAGVEWGTAVIASYVAEAAIYAAAIGYSQNQASIARRRSREAFNSSQVDRLVNANSTESPRELVMGRVRKGGQIFFRGSTGANNTKFVVCIALAGHEIDAVESFYLNDVPVTVDAFGSVIEAPYRHIENETREVYFSTGATVVTLPELPVAGTVVAMRIYPPFEGGFETYETIAGISVSGSTVTFPYAIPDTIYVVYQSQVVSSAVKLRYYLGAPGQTADATLMSLFPTLWTSDHIASGIPYVIGEFDFSENAFPSGLPTITAKLRGAKIYNPDSAVTEWTESPALMQRHVLLHPQFGKRTAITAEEDARIIQVAEECATPTTWTVNSASMTAQLYRAALVTPYGTAARDILDDLATAMAGRWSHAQGQFFTRAGVFHASVKTITESDLATITRSREGQESFSSITISTHKERTSKFNIAQIRIWDEAQDFKEVPLTPLKPASLIARDGVEIAQEFRMAAVPYAYQALHIAGVTMRDARDPLTVTLVCKLTVYHIELFDTVAVTLARFGWSSKLFEVVARKWFGQGTIQLVLKETSVSIYEMDAVFRPGGFADNTALTTPFIIDPPEAITASSGTPELERLNDGTILTRVRVSWPTITNLAVLQGGWIDVAYKIAGQGSWIQQTVSGDSVDALLRGVQDTVPLLIRARCRSSIATSRWGAQIAHTVGGKTEAPTSPSSFAGAIANGVIRWAWAQIPDTDYSNTEMRSSNADWGLNSPAPMFKGAANVYVEQLTAAGTFTRYIRHFDTSGNMSTVLSATVTVTATDMMTATITDQFFDAGPYDLSSTGTNHLLGAVTVTNNDTVDRIAFLTAGVTWSFPNGIADNNNINAWFRRSTDANIGSLSDFDYQHTVKTGEDRRWNWIESKHDTVAAGATVSYWLVAKESFFTSPVRYLNMSIRAEIIKR</sequence>
<dbReference type="EMBL" id="LR797210">
    <property type="protein sequence ID" value="CAB4194507.1"/>
    <property type="molecule type" value="Genomic_DNA"/>
</dbReference>
<proteinExistence type="predicted"/>